<name>A0A0C9X7Z8_9AGAR</name>
<proteinExistence type="predicted"/>
<dbReference type="Proteomes" id="UP000054477">
    <property type="component" value="Unassembled WGS sequence"/>
</dbReference>
<organism evidence="1 2">
    <name type="scientific">Laccaria amethystina LaAM-08-1</name>
    <dbReference type="NCBI Taxonomy" id="1095629"/>
    <lineage>
        <taxon>Eukaryota</taxon>
        <taxon>Fungi</taxon>
        <taxon>Dikarya</taxon>
        <taxon>Basidiomycota</taxon>
        <taxon>Agaricomycotina</taxon>
        <taxon>Agaricomycetes</taxon>
        <taxon>Agaricomycetidae</taxon>
        <taxon>Agaricales</taxon>
        <taxon>Agaricineae</taxon>
        <taxon>Hydnangiaceae</taxon>
        <taxon>Laccaria</taxon>
    </lineage>
</organism>
<dbReference type="HOGENOM" id="CLU_3106779_0_0_1"/>
<gene>
    <name evidence="1" type="ORF">K443DRAFT_7048</name>
</gene>
<evidence type="ECO:0000313" key="2">
    <source>
        <dbReference type="Proteomes" id="UP000054477"/>
    </source>
</evidence>
<dbReference type="AlphaFoldDB" id="A0A0C9X7Z8"/>
<dbReference type="EMBL" id="KN838610">
    <property type="protein sequence ID" value="KIK01206.1"/>
    <property type="molecule type" value="Genomic_DNA"/>
</dbReference>
<accession>A0A0C9X7Z8</accession>
<sequence length="51" mass="6080">MEEFIFYCFKFFLTVNFEDRVRPHTLHFRGLDGTVIVEIIQRILKIVGSGF</sequence>
<protein>
    <submittedName>
        <fullName evidence="1">Uncharacterized protein</fullName>
    </submittedName>
</protein>
<reference evidence="2" key="2">
    <citation type="submission" date="2015-01" db="EMBL/GenBank/DDBJ databases">
        <title>Evolutionary Origins and Diversification of the Mycorrhizal Mutualists.</title>
        <authorList>
            <consortium name="DOE Joint Genome Institute"/>
            <consortium name="Mycorrhizal Genomics Consortium"/>
            <person name="Kohler A."/>
            <person name="Kuo A."/>
            <person name="Nagy L.G."/>
            <person name="Floudas D."/>
            <person name="Copeland A."/>
            <person name="Barry K.W."/>
            <person name="Cichocki N."/>
            <person name="Veneault-Fourrey C."/>
            <person name="LaButti K."/>
            <person name="Lindquist E.A."/>
            <person name="Lipzen A."/>
            <person name="Lundell T."/>
            <person name="Morin E."/>
            <person name="Murat C."/>
            <person name="Riley R."/>
            <person name="Ohm R."/>
            <person name="Sun H."/>
            <person name="Tunlid A."/>
            <person name="Henrissat B."/>
            <person name="Grigoriev I.V."/>
            <person name="Hibbett D.S."/>
            <person name="Martin F."/>
        </authorList>
    </citation>
    <scope>NUCLEOTIDE SEQUENCE [LARGE SCALE GENOMIC DNA]</scope>
    <source>
        <strain evidence="2">LaAM-08-1</strain>
    </source>
</reference>
<evidence type="ECO:0000313" key="1">
    <source>
        <dbReference type="EMBL" id="KIK01206.1"/>
    </source>
</evidence>
<keyword evidence="2" id="KW-1185">Reference proteome</keyword>
<reference evidence="1 2" key="1">
    <citation type="submission" date="2014-04" db="EMBL/GenBank/DDBJ databases">
        <authorList>
            <consortium name="DOE Joint Genome Institute"/>
            <person name="Kuo A."/>
            <person name="Kohler A."/>
            <person name="Nagy L.G."/>
            <person name="Floudas D."/>
            <person name="Copeland A."/>
            <person name="Barry K.W."/>
            <person name="Cichocki N."/>
            <person name="Veneault-Fourrey C."/>
            <person name="LaButti K."/>
            <person name="Lindquist E.A."/>
            <person name="Lipzen A."/>
            <person name="Lundell T."/>
            <person name="Morin E."/>
            <person name="Murat C."/>
            <person name="Sun H."/>
            <person name="Tunlid A."/>
            <person name="Henrissat B."/>
            <person name="Grigoriev I.V."/>
            <person name="Hibbett D.S."/>
            <person name="Martin F."/>
            <person name="Nordberg H.P."/>
            <person name="Cantor M.N."/>
            <person name="Hua S.X."/>
        </authorList>
    </citation>
    <scope>NUCLEOTIDE SEQUENCE [LARGE SCALE GENOMIC DNA]</scope>
    <source>
        <strain evidence="1 2">LaAM-08-1</strain>
    </source>
</reference>